<dbReference type="AlphaFoldDB" id="A0A6A6HW76"/>
<keyword evidence="3" id="KW-1185">Reference proteome</keyword>
<feature type="compositionally biased region" description="Basic and acidic residues" evidence="1">
    <location>
        <begin position="153"/>
        <end position="163"/>
    </location>
</feature>
<feature type="compositionally biased region" description="Basic and acidic residues" evidence="1">
    <location>
        <begin position="241"/>
        <end position="278"/>
    </location>
</feature>
<feature type="compositionally biased region" description="Low complexity" evidence="1">
    <location>
        <begin position="228"/>
        <end position="240"/>
    </location>
</feature>
<feature type="compositionally biased region" description="Basic and acidic residues" evidence="1">
    <location>
        <begin position="306"/>
        <end position="316"/>
    </location>
</feature>
<feature type="compositionally biased region" description="Low complexity" evidence="1">
    <location>
        <begin position="176"/>
        <end position="185"/>
    </location>
</feature>
<dbReference type="RefSeq" id="XP_033677173.1">
    <property type="nucleotide sequence ID" value="XM_033820227.1"/>
</dbReference>
<reference evidence="2" key="1">
    <citation type="journal article" date="2020" name="Stud. Mycol.">
        <title>101 Dothideomycetes genomes: a test case for predicting lifestyles and emergence of pathogens.</title>
        <authorList>
            <person name="Haridas S."/>
            <person name="Albert R."/>
            <person name="Binder M."/>
            <person name="Bloem J."/>
            <person name="Labutti K."/>
            <person name="Salamov A."/>
            <person name="Andreopoulos B."/>
            <person name="Baker S."/>
            <person name="Barry K."/>
            <person name="Bills G."/>
            <person name="Bluhm B."/>
            <person name="Cannon C."/>
            <person name="Castanera R."/>
            <person name="Culley D."/>
            <person name="Daum C."/>
            <person name="Ezra D."/>
            <person name="Gonzalez J."/>
            <person name="Henrissat B."/>
            <person name="Kuo A."/>
            <person name="Liang C."/>
            <person name="Lipzen A."/>
            <person name="Lutzoni F."/>
            <person name="Magnuson J."/>
            <person name="Mondo S."/>
            <person name="Nolan M."/>
            <person name="Ohm R."/>
            <person name="Pangilinan J."/>
            <person name="Park H.-J."/>
            <person name="Ramirez L."/>
            <person name="Alfaro M."/>
            <person name="Sun H."/>
            <person name="Tritt A."/>
            <person name="Yoshinaga Y."/>
            <person name="Zwiers L.-H."/>
            <person name="Turgeon B."/>
            <person name="Goodwin S."/>
            <person name="Spatafora J."/>
            <person name="Crous P."/>
            <person name="Grigoriev I."/>
        </authorList>
    </citation>
    <scope>NUCLEOTIDE SEQUENCE</scope>
    <source>
        <strain evidence="2">CBS 122368</strain>
    </source>
</reference>
<proteinExistence type="predicted"/>
<feature type="region of interest" description="Disordered" evidence="1">
    <location>
        <begin position="1"/>
        <end position="347"/>
    </location>
</feature>
<feature type="compositionally biased region" description="Polar residues" evidence="1">
    <location>
        <begin position="215"/>
        <end position="227"/>
    </location>
</feature>
<feature type="compositionally biased region" description="Low complexity" evidence="1">
    <location>
        <begin position="79"/>
        <end position="118"/>
    </location>
</feature>
<evidence type="ECO:0000313" key="2">
    <source>
        <dbReference type="EMBL" id="KAF2242169.1"/>
    </source>
</evidence>
<feature type="region of interest" description="Disordered" evidence="1">
    <location>
        <begin position="374"/>
        <end position="402"/>
    </location>
</feature>
<sequence>MATKTHHSPPATPRLAPFTSIPFTANTTHAVNTPPPLSLRTSQQSSRGSTAPNTSLSQRRRSNTLFKTPFHFTVRRRASSTTTPSPTSSPHRAASVSSSSTSSLPRSPTSTTFFSSPLEGHHNPGTVLLRRRASSPSSKRGELDEMGFPFGRAVKEGSRRGRDLGSAGENAKSRGSPTTSTSPSSHATFDAHPGTLVDFSSPSSFSSASPYQSSTDTPVSARQQRIPSTSSSASTTGSTSEIRENALRRDEYHRFLRITARSDCEGRRSSAPTDREMTTRGTEYASWEGLRGGLPSSPVPPAVQHTEQRQGRERLKSGVYRAPLQTASKDEKEREMEKAERGQKERLANIDYKSRKLVQRERAMREGRWEPIPLSRSASVPFPPSTADERKASSSSGGSVEGFLKHVRGSFEHRRSESFNKGKADYNIFKEEWHGVWFLGHGDEKVLDSSRREG</sequence>
<evidence type="ECO:0000256" key="1">
    <source>
        <dbReference type="SAM" id="MobiDB-lite"/>
    </source>
</evidence>
<feature type="compositionally biased region" description="Polar residues" evidence="1">
    <location>
        <begin position="21"/>
        <end position="31"/>
    </location>
</feature>
<feature type="compositionally biased region" description="Low complexity" evidence="1">
    <location>
        <begin position="199"/>
        <end position="214"/>
    </location>
</feature>
<protein>
    <submittedName>
        <fullName evidence="2">Uncharacterized protein</fullName>
    </submittedName>
</protein>
<feature type="compositionally biased region" description="Polar residues" evidence="1">
    <location>
        <begin position="39"/>
        <end position="57"/>
    </location>
</feature>
<dbReference type="GeneID" id="54573557"/>
<dbReference type="EMBL" id="ML987209">
    <property type="protein sequence ID" value="KAF2242169.1"/>
    <property type="molecule type" value="Genomic_DNA"/>
</dbReference>
<dbReference type="Proteomes" id="UP000800094">
    <property type="component" value="Unassembled WGS sequence"/>
</dbReference>
<gene>
    <name evidence="2" type="ORF">BU26DRAFT_167563</name>
</gene>
<organism evidence="2 3">
    <name type="scientific">Trematosphaeria pertusa</name>
    <dbReference type="NCBI Taxonomy" id="390896"/>
    <lineage>
        <taxon>Eukaryota</taxon>
        <taxon>Fungi</taxon>
        <taxon>Dikarya</taxon>
        <taxon>Ascomycota</taxon>
        <taxon>Pezizomycotina</taxon>
        <taxon>Dothideomycetes</taxon>
        <taxon>Pleosporomycetidae</taxon>
        <taxon>Pleosporales</taxon>
        <taxon>Massarineae</taxon>
        <taxon>Trematosphaeriaceae</taxon>
        <taxon>Trematosphaeria</taxon>
    </lineage>
</organism>
<evidence type="ECO:0000313" key="3">
    <source>
        <dbReference type="Proteomes" id="UP000800094"/>
    </source>
</evidence>
<accession>A0A6A6HW76</accession>
<feature type="compositionally biased region" description="Basic and acidic residues" evidence="1">
    <location>
        <begin position="328"/>
        <end position="347"/>
    </location>
</feature>
<name>A0A6A6HW76_9PLEO</name>